<evidence type="ECO:0000313" key="2">
    <source>
        <dbReference type="EMBL" id="CAH2008321.1"/>
    </source>
</evidence>
<evidence type="ECO:0000313" key="3">
    <source>
        <dbReference type="Proteomes" id="UP001152888"/>
    </source>
</evidence>
<evidence type="ECO:0000256" key="1">
    <source>
        <dbReference type="SAM" id="MobiDB-lite"/>
    </source>
</evidence>
<dbReference type="AlphaFoldDB" id="A0A9P0Q2M8"/>
<comment type="caution">
    <text evidence="2">The sequence shown here is derived from an EMBL/GenBank/DDBJ whole genome shotgun (WGS) entry which is preliminary data.</text>
</comment>
<feature type="region of interest" description="Disordered" evidence="1">
    <location>
        <begin position="65"/>
        <end position="93"/>
    </location>
</feature>
<organism evidence="2 3">
    <name type="scientific">Acanthoscelides obtectus</name>
    <name type="common">Bean weevil</name>
    <name type="synonym">Bruchus obtectus</name>
    <dbReference type="NCBI Taxonomy" id="200917"/>
    <lineage>
        <taxon>Eukaryota</taxon>
        <taxon>Metazoa</taxon>
        <taxon>Ecdysozoa</taxon>
        <taxon>Arthropoda</taxon>
        <taxon>Hexapoda</taxon>
        <taxon>Insecta</taxon>
        <taxon>Pterygota</taxon>
        <taxon>Neoptera</taxon>
        <taxon>Endopterygota</taxon>
        <taxon>Coleoptera</taxon>
        <taxon>Polyphaga</taxon>
        <taxon>Cucujiformia</taxon>
        <taxon>Chrysomeloidea</taxon>
        <taxon>Chrysomelidae</taxon>
        <taxon>Bruchinae</taxon>
        <taxon>Bruchini</taxon>
        <taxon>Acanthoscelides</taxon>
    </lineage>
</organism>
<protein>
    <submittedName>
        <fullName evidence="2">Uncharacterized protein</fullName>
    </submittedName>
</protein>
<keyword evidence="3" id="KW-1185">Reference proteome</keyword>
<dbReference type="Proteomes" id="UP001152888">
    <property type="component" value="Unassembled WGS sequence"/>
</dbReference>
<accession>A0A9P0Q2M8</accession>
<feature type="compositionally biased region" description="Basic and acidic residues" evidence="1">
    <location>
        <begin position="81"/>
        <end position="93"/>
    </location>
</feature>
<proteinExistence type="predicted"/>
<dbReference type="EMBL" id="CAKOFQ010007800">
    <property type="protein sequence ID" value="CAH2008321.1"/>
    <property type="molecule type" value="Genomic_DNA"/>
</dbReference>
<sequence length="108" mass="12284">MHLNNDAFRASECKINVDNVIKMNVSRWAIPLLLLCVLVTEVALETEATNRLSISDINQAKSEIDPVDAKEQTTANNSDSLKQDRNHCPPEECARSLVRVPDRRLQRW</sequence>
<gene>
    <name evidence="2" type="ORF">ACAOBT_LOCUS30165</name>
</gene>
<reference evidence="2" key="1">
    <citation type="submission" date="2022-03" db="EMBL/GenBank/DDBJ databases">
        <authorList>
            <person name="Sayadi A."/>
        </authorList>
    </citation>
    <scope>NUCLEOTIDE SEQUENCE</scope>
</reference>
<name>A0A9P0Q2M8_ACAOB</name>